<reference evidence="2" key="1">
    <citation type="submission" date="2014-12" db="EMBL/GenBank/DDBJ databases">
        <title>Insight into the proteome of Arion vulgaris.</title>
        <authorList>
            <person name="Aradska J."/>
            <person name="Bulat T."/>
            <person name="Smidak R."/>
            <person name="Sarate P."/>
            <person name="Gangsoo J."/>
            <person name="Sialana F."/>
            <person name="Bilban M."/>
            <person name="Lubec G."/>
        </authorList>
    </citation>
    <scope>NUCLEOTIDE SEQUENCE</scope>
    <source>
        <tissue evidence="2">Skin</tissue>
    </source>
</reference>
<keyword evidence="1" id="KW-0812">Transmembrane</keyword>
<sequence>EIVFCAILLANVMPFLWIGIVPYRENRCNKVNLWSLNVYKSRRLGQGHEEVHKTDG</sequence>
<gene>
    <name evidence="2" type="primary">ORF13056</name>
</gene>
<dbReference type="AlphaFoldDB" id="A0A0B6Y5B6"/>
<evidence type="ECO:0000256" key="1">
    <source>
        <dbReference type="SAM" id="Phobius"/>
    </source>
</evidence>
<organism evidence="2">
    <name type="scientific">Arion vulgaris</name>
    <dbReference type="NCBI Taxonomy" id="1028688"/>
    <lineage>
        <taxon>Eukaryota</taxon>
        <taxon>Metazoa</taxon>
        <taxon>Spiralia</taxon>
        <taxon>Lophotrochozoa</taxon>
        <taxon>Mollusca</taxon>
        <taxon>Gastropoda</taxon>
        <taxon>Heterobranchia</taxon>
        <taxon>Euthyneura</taxon>
        <taxon>Panpulmonata</taxon>
        <taxon>Eupulmonata</taxon>
        <taxon>Stylommatophora</taxon>
        <taxon>Helicina</taxon>
        <taxon>Arionoidea</taxon>
        <taxon>Arionidae</taxon>
        <taxon>Arion</taxon>
    </lineage>
</organism>
<keyword evidence="1" id="KW-0472">Membrane</keyword>
<protein>
    <submittedName>
        <fullName evidence="2">Uncharacterized protein</fullName>
    </submittedName>
</protein>
<evidence type="ECO:0000313" key="2">
    <source>
        <dbReference type="EMBL" id="CEK51293.1"/>
    </source>
</evidence>
<dbReference type="EMBL" id="HACG01004428">
    <property type="protein sequence ID" value="CEK51293.1"/>
    <property type="molecule type" value="Transcribed_RNA"/>
</dbReference>
<accession>A0A0B6Y5B6</accession>
<feature type="transmembrane region" description="Helical" evidence="1">
    <location>
        <begin position="6"/>
        <end position="23"/>
    </location>
</feature>
<name>A0A0B6Y5B6_9EUPU</name>
<proteinExistence type="predicted"/>
<keyword evidence="1" id="KW-1133">Transmembrane helix</keyword>
<feature type="non-terminal residue" evidence="2">
    <location>
        <position position="1"/>
    </location>
</feature>